<keyword evidence="2" id="KW-0813">Transport</keyword>
<dbReference type="PANTHER" id="PTHR30061:SF50">
    <property type="entry name" value="MALTOSE_MALTODEXTRIN-BINDING PERIPLASMIC PROTEIN"/>
    <property type="match status" value="1"/>
</dbReference>
<organism evidence="5 6">
    <name type="scientific">Fictibacillus solisalsi</name>
    <dbReference type="NCBI Taxonomy" id="459525"/>
    <lineage>
        <taxon>Bacteria</taxon>
        <taxon>Bacillati</taxon>
        <taxon>Bacillota</taxon>
        <taxon>Bacilli</taxon>
        <taxon>Bacillales</taxon>
        <taxon>Fictibacillaceae</taxon>
        <taxon>Fictibacillus</taxon>
    </lineage>
</organism>
<dbReference type="AlphaFoldDB" id="A0A1G9VNU2"/>
<evidence type="ECO:0000256" key="4">
    <source>
        <dbReference type="SAM" id="SignalP"/>
    </source>
</evidence>
<dbReference type="InterPro" id="IPR006059">
    <property type="entry name" value="SBP"/>
</dbReference>
<dbReference type="STRING" id="459525.SAMN04488137_1700"/>
<dbReference type="SUPFAM" id="SSF53850">
    <property type="entry name" value="Periplasmic binding protein-like II"/>
    <property type="match status" value="1"/>
</dbReference>
<reference evidence="6" key="1">
    <citation type="submission" date="2016-10" db="EMBL/GenBank/DDBJ databases">
        <authorList>
            <person name="Varghese N."/>
            <person name="Submissions S."/>
        </authorList>
    </citation>
    <scope>NUCLEOTIDE SEQUENCE [LARGE SCALE GENOMIC DNA]</scope>
    <source>
        <strain evidence="6">CGMCC 1.6854</strain>
    </source>
</reference>
<evidence type="ECO:0000256" key="1">
    <source>
        <dbReference type="ARBA" id="ARBA00008520"/>
    </source>
</evidence>
<name>A0A1G9VNU2_9BACL</name>
<dbReference type="Proteomes" id="UP000199544">
    <property type="component" value="Unassembled WGS sequence"/>
</dbReference>
<dbReference type="Gene3D" id="3.40.190.10">
    <property type="entry name" value="Periplasmic binding protein-like II"/>
    <property type="match status" value="2"/>
</dbReference>
<dbReference type="Pfam" id="PF13416">
    <property type="entry name" value="SBP_bac_8"/>
    <property type="match status" value="1"/>
</dbReference>
<evidence type="ECO:0000313" key="6">
    <source>
        <dbReference type="Proteomes" id="UP000199544"/>
    </source>
</evidence>
<dbReference type="GO" id="GO:0055052">
    <property type="term" value="C:ATP-binding cassette (ABC) transporter complex, substrate-binding subunit-containing"/>
    <property type="evidence" value="ECO:0007669"/>
    <property type="project" value="TreeGrafter"/>
</dbReference>
<evidence type="ECO:0000313" key="5">
    <source>
        <dbReference type="EMBL" id="SDM73780.1"/>
    </source>
</evidence>
<accession>A0A1G9VNU2</accession>
<dbReference type="CDD" id="cd13585">
    <property type="entry name" value="PBP2_TMBP_like"/>
    <property type="match status" value="1"/>
</dbReference>
<sequence>MAKKLSVFIILLALILVLPACESAEGKQDGKIKLTWWDYYGSEAAVAMNNAIKTYEKAHPNVDIERIEVPFGELKKKILLGAAGGELPDILIIDNPDHQMLAEAGILADLTKRVKVWGQEKKYFEGPLSSTVYKGKNYGIPLGSNNLALYYNQDLLKEAGIKPPKTWDELKNAAKKLTHNDVYGMAVSAISQEEGTFQFLPFVWQADSDLTHFNTRGSVDAISLWKELIESNSMSKGVLTQTQQDVALQFINGKTAMMVNGTWQIPVLEKEKKLNWNVVELPGYQKNSTILGGENYAISSTSKHKEAAWNVLMFMQEKENAKKILIQKGNLPPRKDYIQDDYWQKDPRLKTFANSMEFAKARAYGAYYPSISEEIQKMMQEVLTGSMPADRAVKQAAKRIKPYITQ</sequence>
<comment type="similarity">
    <text evidence="1">Belongs to the bacterial solute-binding protein 1 family.</text>
</comment>
<dbReference type="RefSeq" id="WP_090233883.1">
    <property type="nucleotide sequence ID" value="NZ_FNHW01000001.1"/>
</dbReference>
<dbReference type="PANTHER" id="PTHR30061">
    <property type="entry name" value="MALTOSE-BINDING PERIPLASMIC PROTEIN"/>
    <property type="match status" value="1"/>
</dbReference>
<gene>
    <name evidence="5" type="ORF">SAMN04488137_1700</name>
</gene>
<proteinExistence type="inferred from homology"/>
<feature type="chain" id="PRO_5038441761" evidence="4">
    <location>
        <begin position="21"/>
        <end position="406"/>
    </location>
</feature>
<keyword evidence="3 4" id="KW-0732">Signal</keyword>
<evidence type="ECO:0000256" key="2">
    <source>
        <dbReference type="ARBA" id="ARBA00022448"/>
    </source>
</evidence>
<dbReference type="GO" id="GO:0015768">
    <property type="term" value="P:maltose transport"/>
    <property type="evidence" value="ECO:0007669"/>
    <property type="project" value="TreeGrafter"/>
</dbReference>
<evidence type="ECO:0000256" key="3">
    <source>
        <dbReference type="ARBA" id="ARBA00022729"/>
    </source>
</evidence>
<dbReference type="GO" id="GO:1901982">
    <property type="term" value="F:maltose binding"/>
    <property type="evidence" value="ECO:0007669"/>
    <property type="project" value="TreeGrafter"/>
</dbReference>
<dbReference type="OrthoDB" id="9795467at2"/>
<dbReference type="EMBL" id="FNHW01000001">
    <property type="protein sequence ID" value="SDM73780.1"/>
    <property type="molecule type" value="Genomic_DNA"/>
</dbReference>
<keyword evidence="6" id="KW-1185">Reference proteome</keyword>
<dbReference type="GO" id="GO:0042956">
    <property type="term" value="P:maltodextrin transmembrane transport"/>
    <property type="evidence" value="ECO:0007669"/>
    <property type="project" value="TreeGrafter"/>
</dbReference>
<protein>
    <submittedName>
        <fullName evidence="5">Carbohydrate ABC transporter substrate-binding protein, CUT1 family</fullName>
    </submittedName>
</protein>
<feature type="signal peptide" evidence="4">
    <location>
        <begin position="1"/>
        <end position="20"/>
    </location>
</feature>